<organism evidence="2 3">
    <name type="scientific">Rhizophagus irregularis (strain DAOM 181602 / DAOM 197198 / MUCL 43194)</name>
    <name type="common">Arbuscular mycorrhizal fungus</name>
    <name type="synonym">Glomus intraradices</name>
    <dbReference type="NCBI Taxonomy" id="747089"/>
    <lineage>
        <taxon>Eukaryota</taxon>
        <taxon>Fungi</taxon>
        <taxon>Fungi incertae sedis</taxon>
        <taxon>Mucoromycota</taxon>
        <taxon>Glomeromycotina</taxon>
        <taxon>Glomeromycetes</taxon>
        <taxon>Glomerales</taxon>
        <taxon>Glomeraceae</taxon>
        <taxon>Rhizophagus</taxon>
    </lineage>
</organism>
<comment type="caution">
    <text evidence="2">The sequence shown here is derived from an EMBL/GenBank/DDBJ whole genome shotgun (WGS) entry which is preliminary data.</text>
</comment>
<keyword evidence="3" id="KW-1185">Reference proteome</keyword>
<evidence type="ECO:0000313" key="2">
    <source>
        <dbReference type="EMBL" id="POG82518.1"/>
    </source>
</evidence>
<protein>
    <submittedName>
        <fullName evidence="2">Uncharacterized protein</fullName>
    </submittedName>
</protein>
<dbReference type="AlphaFoldDB" id="A0A2P4QY67"/>
<name>A0A2P4QY67_RHIID</name>
<gene>
    <name evidence="2" type="ORF">GLOIN_2v1495737</name>
</gene>
<keyword evidence="1" id="KW-0812">Transmembrane</keyword>
<keyword evidence="1" id="KW-1133">Transmembrane helix</keyword>
<dbReference type="EMBL" id="AUPC02000004">
    <property type="protein sequence ID" value="POG82518.1"/>
    <property type="molecule type" value="Genomic_DNA"/>
</dbReference>
<evidence type="ECO:0000256" key="1">
    <source>
        <dbReference type="SAM" id="Phobius"/>
    </source>
</evidence>
<sequence>MWLFAYFLNISFTLFFPRVTSYLLHFHCTSGVGFLYFVYFVLGGFLLFLIKRNNTKKKIKNKR</sequence>
<reference evidence="2 3" key="1">
    <citation type="journal article" date="2013" name="Proc. Natl. Acad. Sci. U.S.A.">
        <title>Genome of an arbuscular mycorrhizal fungus provides insight into the oldest plant symbiosis.</title>
        <authorList>
            <person name="Tisserant E."/>
            <person name="Malbreil M."/>
            <person name="Kuo A."/>
            <person name="Kohler A."/>
            <person name="Symeonidi A."/>
            <person name="Balestrini R."/>
            <person name="Charron P."/>
            <person name="Duensing N."/>
            <person name="Frei Dit Frey N."/>
            <person name="Gianinazzi-Pearson V."/>
            <person name="Gilbert L.B."/>
            <person name="Handa Y."/>
            <person name="Herr J.R."/>
            <person name="Hijri M."/>
            <person name="Koul R."/>
            <person name="Kawaguchi M."/>
            <person name="Krajinski F."/>
            <person name="Lammers P.J."/>
            <person name="Masclaux F.G."/>
            <person name="Murat C."/>
            <person name="Morin E."/>
            <person name="Ndikumana S."/>
            <person name="Pagni M."/>
            <person name="Petitpierre D."/>
            <person name="Requena N."/>
            <person name="Rosikiewicz P."/>
            <person name="Riley R."/>
            <person name="Saito K."/>
            <person name="San Clemente H."/>
            <person name="Shapiro H."/>
            <person name="van Tuinen D."/>
            <person name="Becard G."/>
            <person name="Bonfante P."/>
            <person name="Paszkowski U."/>
            <person name="Shachar-Hill Y.Y."/>
            <person name="Tuskan G.A."/>
            <person name="Young P.W."/>
            <person name="Sanders I.R."/>
            <person name="Henrissat B."/>
            <person name="Rensing S.A."/>
            <person name="Grigoriev I.V."/>
            <person name="Corradi N."/>
            <person name="Roux C."/>
            <person name="Martin F."/>
        </authorList>
    </citation>
    <scope>NUCLEOTIDE SEQUENCE [LARGE SCALE GENOMIC DNA]</scope>
    <source>
        <strain evidence="2 3">DAOM 197198</strain>
    </source>
</reference>
<proteinExistence type="predicted"/>
<dbReference type="Proteomes" id="UP000018888">
    <property type="component" value="Unassembled WGS sequence"/>
</dbReference>
<accession>A0A2P4QY67</accession>
<keyword evidence="1" id="KW-0472">Membrane</keyword>
<feature type="transmembrane region" description="Helical" evidence="1">
    <location>
        <begin position="31"/>
        <end position="50"/>
    </location>
</feature>
<evidence type="ECO:0000313" key="3">
    <source>
        <dbReference type="Proteomes" id="UP000018888"/>
    </source>
</evidence>
<reference evidence="2 3" key="2">
    <citation type="journal article" date="2018" name="New Phytol.">
        <title>High intraspecific genome diversity in the model arbuscular mycorrhizal symbiont Rhizophagus irregularis.</title>
        <authorList>
            <person name="Chen E.C.H."/>
            <person name="Morin E."/>
            <person name="Beaudet D."/>
            <person name="Noel J."/>
            <person name="Yildirir G."/>
            <person name="Ndikumana S."/>
            <person name="Charron P."/>
            <person name="St-Onge C."/>
            <person name="Giorgi J."/>
            <person name="Kruger M."/>
            <person name="Marton T."/>
            <person name="Ropars J."/>
            <person name="Grigoriev I.V."/>
            <person name="Hainaut M."/>
            <person name="Henrissat B."/>
            <person name="Roux C."/>
            <person name="Martin F."/>
            <person name="Corradi N."/>
        </authorList>
    </citation>
    <scope>NUCLEOTIDE SEQUENCE [LARGE SCALE GENOMIC DNA]</scope>
    <source>
        <strain evidence="2 3">DAOM 197198</strain>
    </source>
</reference>